<gene>
    <name evidence="7" type="ORF">DTER00134_LOCUS12349</name>
</gene>
<dbReference type="GO" id="GO:0005524">
    <property type="term" value="F:ATP binding"/>
    <property type="evidence" value="ECO:0007669"/>
    <property type="project" value="UniProtKB-KW"/>
</dbReference>
<keyword evidence="1" id="KW-0547">Nucleotide-binding</keyword>
<dbReference type="InterPro" id="IPR050079">
    <property type="entry name" value="DEAD_box_RNA_helicase"/>
</dbReference>
<feature type="compositionally biased region" description="Basic and acidic residues" evidence="5">
    <location>
        <begin position="298"/>
        <end position="325"/>
    </location>
</feature>
<dbReference type="SMART" id="SM00490">
    <property type="entry name" value="HELICc"/>
    <property type="match status" value="1"/>
</dbReference>
<dbReference type="CDD" id="cd18787">
    <property type="entry name" value="SF2_C_DEAD"/>
    <property type="match status" value="1"/>
</dbReference>
<evidence type="ECO:0000256" key="3">
    <source>
        <dbReference type="ARBA" id="ARBA00022806"/>
    </source>
</evidence>
<accession>A0A7S3QYW3</accession>
<evidence type="ECO:0000313" key="7">
    <source>
        <dbReference type="EMBL" id="CAE0497276.1"/>
    </source>
</evidence>
<organism evidence="7">
    <name type="scientific">Dunaliella tertiolecta</name>
    <name type="common">Green alga</name>
    <dbReference type="NCBI Taxonomy" id="3047"/>
    <lineage>
        <taxon>Eukaryota</taxon>
        <taxon>Viridiplantae</taxon>
        <taxon>Chlorophyta</taxon>
        <taxon>core chlorophytes</taxon>
        <taxon>Chlorophyceae</taxon>
        <taxon>CS clade</taxon>
        <taxon>Chlamydomonadales</taxon>
        <taxon>Dunaliellaceae</taxon>
        <taxon>Dunaliella</taxon>
    </lineage>
</organism>
<dbReference type="InterPro" id="IPR027417">
    <property type="entry name" value="P-loop_NTPase"/>
</dbReference>
<dbReference type="GO" id="GO:0005829">
    <property type="term" value="C:cytosol"/>
    <property type="evidence" value="ECO:0007669"/>
    <property type="project" value="TreeGrafter"/>
</dbReference>
<dbReference type="Gene3D" id="3.40.50.300">
    <property type="entry name" value="P-loop containing nucleotide triphosphate hydrolases"/>
    <property type="match status" value="1"/>
</dbReference>
<protein>
    <recommendedName>
        <fullName evidence="6">Helicase C-terminal domain-containing protein</fullName>
    </recommendedName>
</protein>
<dbReference type="InterPro" id="IPR001650">
    <property type="entry name" value="Helicase_C-like"/>
</dbReference>
<dbReference type="PROSITE" id="PS51194">
    <property type="entry name" value="HELICASE_CTER"/>
    <property type="match status" value="1"/>
</dbReference>
<dbReference type="PANTHER" id="PTHR47959">
    <property type="entry name" value="ATP-DEPENDENT RNA HELICASE RHLE-RELATED"/>
    <property type="match status" value="1"/>
</dbReference>
<keyword evidence="3" id="KW-0347">Helicase</keyword>
<dbReference type="GO" id="GO:0016787">
    <property type="term" value="F:hydrolase activity"/>
    <property type="evidence" value="ECO:0007669"/>
    <property type="project" value="UniProtKB-KW"/>
</dbReference>
<feature type="compositionally biased region" description="Basic and acidic residues" evidence="5">
    <location>
        <begin position="241"/>
        <end position="252"/>
    </location>
</feature>
<evidence type="ECO:0000256" key="5">
    <source>
        <dbReference type="SAM" id="MobiDB-lite"/>
    </source>
</evidence>
<dbReference type="SUPFAM" id="SSF52540">
    <property type="entry name" value="P-loop containing nucleoside triphosphate hydrolases"/>
    <property type="match status" value="1"/>
</dbReference>
<evidence type="ECO:0000256" key="1">
    <source>
        <dbReference type="ARBA" id="ARBA00022741"/>
    </source>
</evidence>
<dbReference type="Pfam" id="PF00271">
    <property type="entry name" value="Helicase_C"/>
    <property type="match status" value="1"/>
</dbReference>
<dbReference type="PANTHER" id="PTHR47959:SF24">
    <property type="entry name" value="ATP-DEPENDENT RNA HELICASE"/>
    <property type="match status" value="1"/>
</dbReference>
<dbReference type="AlphaFoldDB" id="A0A7S3QYW3"/>
<feature type="domain" description="Helicase C-terminal" evidence="6">
    <location>
        <begin position="65"/>
        <end position="219"/>
    </location>
</feature>
<dbReference type="EMBL" id="HBIP01020756">
    <property type="protein sequence ID" value="CAE0497276.1"/>
    <property type="molecule type" value="Transcribed_RNA"/>
</dbReference>
<evidence type="ECO:0000256" key="4">
    <source>
        <dbReference type="ARBA" id="ARBA00022840"/>
    </source>
</evidence>
<keyword evidence="4" id="KW-0067">ATP-binding</keyword>
<proteinExistence type="predicted"/>
<keyword evidence="2" id="KW-0378">Hydrolase</keyword>
<evidence type="ECO:0000256" key="2">
    <source>
        <dbReference type="ARBA" id="ARBA00022801"/>
    </source>
</evidence>
<dbReference type="GO" id="GO:0003724">
    <property type="term" value="F:RNA helicase activity"/>
    <property type="evidence" value="ECO:0007669"/>
    <property type="project" value="TreeGrafter"/>
</dbReference>
<feature type="region of interest" description="Disordered" evidence="5">
    <location>
        <begin position="239"/>
        <end position="325"/>
    </location>
</feature>
<sequence length="325" mass="36466">MPHSVPRTVKVVVSATLTRDPSKLQRLELHCPRYIATSAQDHRYHLPRSLQEFKVLCSGARKPLTLMALLQELRHESTIVFASSLEITHKLYLMLQQVLGSPGSMREKHEVVEFSSHLNSSQRASALEQLRTGRAKVLVASDAMTRGMDVDNVQNIVNYDAPVYAKTYVHRAGRTARAGRSGRVFTLLRDEDVRHFKQMLRKADNTFVKNFKLAPGVADSFKPALEAALKQVQELLEAEAQDDHKQQSDRKPPVAKQQQQQHHHHHNHQLGQDACSLGGSKSQQVLAAADGGEAQTRPGRESGFHVRAKEGDSALRPRKRQKEEP</sequence>
<reference evidence="7" key="1">
    <citation type="submission" date="2021-01" db="EMBL/GenBank/DDBJ databases">
        <authorList>
            <person name="Corre E."/>
            <person name="Pelletier E."/>
            <person name="Niang G."/>
            <person name="Scheremetjew M."/>
            <person name="Finn R."/>
            <person name="Kale V."/>
            <person name="Holt S."/>
            <person name="Cochrane G."/>
            <person name="Meng A."/>
            <person name="Brown T."/>
            <person name="Cohen L."/>
        </authorList>
    </citation>
    <scope>NUCLEOTIDE SEQUENCE</scope>
    <source>
        <strain evidence="7">CCMP1320</strain>
    </source>
</reference>
<evidence type="ECO:0000259" key="6">
    <source>
        <dbReference type="PROSITE" id="PS51194"/>
    </source>
</evidence>
<name>A0A7S3QYW3_DUNTE</name>